<proteinExistence type="predicted"/>
<dbReference type="RefSeq" id="WP_161256105.1">
    <property type="nucleotide sequence ID" value="NZ_WXEY01000004.1"/>
</dbReference>
<dbReference type="EMBL" id="WXEY01000004">
    <property type="protein sequence ID" value="MZP29167.1"/>
    <property type="molecule type" value="Genomic_DNA"/>
</dbReference>
<name>A0A845KYW7_9FIRM</name>
<feature type="region of interest" description="Disordered" evidence="1">
    <location>
        <begin position="76"/>
        <end position="112"/>
    </location>
</feature>
<protein>
    <submittedName>
        <fullName evidence="2">Uncharacterized protein</fullName>
    </submittedName>
</protein>
<feature type="region of interest" description="Disordered" evidence="1">
    <location>
        <begin position="1"/>
        <end position="58"/>
    </location>
</feature>
<dbReference type="AlphaFoldDB" id="A0A845KYW7"/>
<comment type="caution">
    <text evidence="2">The sequence shown here is derived from an EMBL/GenBank/DDBJ whole genome shotgun (WGS) entry which is preliminary data.</text>
</comment>
<feature type="compositionally biased region" description="Gly residues" evidence="1">
    <location>
        <begin position="37"/>
        <end position="58"/>
    </location>
</feature>
<feature type="compositionally biased region" description="Gly residues" evidence="1">
    <location>
        <begin position="76"/>
        <end position="105"/>
    </location>
</feature>
<feature type="compositionally biased region" description="Gly residues" evidence="1">
    <location>
        <begin position="8"/>
        <end position="21"/>
    </location>
</feature>
<keyword evidence="3" id="KW-1185">Reference proteome</keyword>
<evidence type="ECO:0000256" key="1">
    <source>
        <dbReference type="SAM" id="MobiDB-lite"/>
    </source>
</evidence>
<gene>
    <name evidence="2" type="ORF">GTO91_05510</name>
</gene>
<accession>A0A845KYW7</accession>
<reference evidence="2 3" key="1">
    <citation type="submission" date="2020-01" db="EMBL/GenBank/DDBJ databases">
        <title>Whole-genome sequence of Heliobacterium undosum DSM 13378.</title>
        <authorList>
            <person name="Kyndt J.A."/>
            <person name="Meyer T.E."/>
        </authorList>
    </citation>
    <scope>NUCLEOTIDE SEQUENCE [LARGE SCALE GENOMIC DNA]</scope>
    <source>
        <strain evidence="2 3">DSM 13378</strain>
    </source>
</reference>
<sequence>MPRMDGKGPMGNGSMTGGGRGRCILPVDEAPVRQSGAQGGQGGQGGDWSAPGGQGGGLRQMLRNCANAFCRFGGLGRGRGNGGGGNGGGGFGRQGNGRRGGGRGANGRNAGF</sequence>
<organism evidence="2 3">
    <name type="scientific">Heliomicrobium undosum</name>
    <dbReference type="NCBI Taxonomy" id="121734"/>
    <lineage>
        <taxon>Bacteria</taxon>
        <taxon>Bacillati</taxon>
        <taxon>Bacillota</taxon>
        <taxon>Clostridia</taxon>
        <taxon>Eubacteriales</taxon>
        <taxon>Heliobacteriaceae</taxon>
        <taxon>Heliomicrobium</taxon>
    </lineage>
</organism>
<evidence type="ECO:0000313" key="3">
    <source>
        <dbReference type="Proteomes" id="UP000463470"/>
    </source>
</evidence>
<dbReference type="Proteomes" id="UP000463470">
    <property type="component" value="Unassembled WGS sequence"/>
</dbReference>
<evidence type="ECO:0000313" key="2">
    <source>
        <dbReference type="EMBL" id="MZP29167.1"/>
    </source>
</evidence>